<dbReference type="Ensembl" id="ENSAPOT00000018147.1">
    <property type="protein sequence ID" value="ENSAPOP00000010761.1"/>
    <property type="gene ID" value="ENSAPOG00000013266.1"/>
</dbReference>
<dbReference type="AlphaFoldDB" id="A0A3Q1EZN8"/>
<dbReference type="GeneTree" id="ENSGT01140000282678"/>
<dbReference type="Gene3D" id="3.40.50.12700">
    <property type="match status" value="1"/>
</dbReference>
<evidence type="ECO:0000313" key="1">
    <source>
        <dbReference type="Ensembl" id="ENSAPOP00000010761.1"/>
    </source>
</evidence>
<dbReference type="Gene3D" id="3.40.50.12690">
    <property type="match status" value="1"/>
</dbReference>
<protein>
    <recommendedName>
        <fullName evidence="3">SGNH hydrolase-type esterase domain-containing protein</fullName>
    </recommendedName>
</protein>
<reference evidence="1" key="1">
    <citation type="submission" date="2025-08" db="UniProtKB">
        <authorList>
            <consortium name="Ensembl"/>
        </authorList>
    </citation>
    <scope>IDENTIFICATION</scope>
</reference>
<evidence type="ECO:0000313" key="2">
    <source>
        <dbReference type="Proteomes" id="UP000257200"/>
    </source>
</evidence>
<keyword evidence="2" id="KW-1185">Reference proteome</keyword>
<reference evidence="1" key="2">
    <citation type="submission" date="2025-09" db="UniProtKB">
        <authorList>
            <consortium name="Ensembl"/>
        </authorList>
    </citation>
    <scope>IDENTIFICATION</scope>
</reference>
<organism evidence="1 2">
    <name type="scientific">Acanthochromis polyacanthus</name>
    <name type="common">spiny chromis</name>
    <dbReference type="NCBI Taxonomy" id="80966"/>
    <lineage>
        <taxon>Eukaryota</taxon>
        <taxon>Metazoa</taxon>
        <taxon>Chordata</taxon>
        <taxon>Craniata</taxon>
        <taxon>Vertebrata</taxon>
        <taxon>Euteleostomi</taxon>
        <taxon>Actinopterygii</taxon>
        <taxon>Neopterygii</taxon>
        <taxon>Teleostei</taxon>
        <taxon>Neoteleostei</taxon>
        <taxon>Acanthomorphata</taxon>
        <taxon>Ovalentaria</taxon>
        <taxon>Pomacentridae</taxon>
        <taxon>Acanthochromis</taxon>
    </lineage>
</organism>
<dbReference type="STRING" id="80966.ENSAPOP00000010761"/>
<evidence type="ECO:0008006" key="3">
    <source>
        <dbReference type="Google" id="ProtNLM"/>
    </source>
</evidence>
<sequence length="153" mass="17502">MSTCPLFSPTTLIVGDSIVRNICFFNAMTWCFPGATVDVILDKLPELLQSIPSSVCSVIIHVGTNDTARRQSDCGKSVFISGPIPTLSRGAERFSRLLSLRTWLRHTCTAHNVNFIDNFNLFWNRPEQRRIVSRCCWGFLLLLLFYKIWLFKL</sequence>
<proteinExistence type="predicted"/>
<name>A0A3Q1EZN8_9TELE</name>
<dbReference type="Proteomes" id="UP000257200">
    <property type="component" value="Unplaced"/>
</dbReference>
<accession>A0A3Q1EZN8</accession>
<dbReference type="InParanoid" id="A0A3Q1EZN8"/>
<dbReference type="SUPFAM" id="SSF52266">
    <property type="entry name" value="SGNH hydrolase"/>
    <property type="match status" value="1"/>
</dbReference>